<feature type="region of interest" description="Disordered" evidence="1">
    <location>
        <begin position="95"/>
        <end position="115"/>
    </location>
</feature>
<protein>
    <submittedName>
        <fullName evidence="3">Uncharacterized protein</fullName>
    </submittedName>
</protein>
<gene>
    <name evidence="3" type="ORF">SAMEA2297795_02186</name>
    <name evidence="2" type="ORF">SAMEA2297796_01969</name>
</gene>
<dbReference type="OrthoDB" id="9429497at2"/>
<reference evidence="3 5" key="2">
    <citation type="submission" date="2016-09" db="EMBL/GenBank/DDBJ databases">
        <authorList>
            <consortium name="Pathogen Informatics"/>
        </authorList>
    </citation>
    <scope>NUCLEOTIDE SEQUENCE [LARGE SCALE GENOMIC DNA]</scope>
    <source>
        <strain evidence="3 5">82B</strain>
    </source>
</reference>
<feature type="compositionally biased region" description="Basic and acidic residues" evidence="1">
    <location>
        <begin position="97"/>
        <end position="115"/>
    </location>
</feature>
<proteinExistence type="predicted"/>
<dbReference type="EMBL" id="FMPI01000016">
    <property type="protein sequence ID" value="SCT22832.1"/>
    <property type="molecule type" value="Genomic_DNA"/>
</dbReference>
<dbReference type="AlphaFoldDB" id="A0A1D4Q4V5"/>
<evidence type="ECO:0000256" key="1">
    <source>
        <dbReference type="SAM" id="MobiDB-lite"/>
    </source>
</evidence>
<sequence>MVNFAHIINDENQKEIVRGRELTDRDRISKEYFCPNENCETKLALNIKSNGENYFSASYDDFDHIKYCWAKSKYANQVILPPKDKNINDFLNSLSKSESRKSEKSKSEKNDMDDNVTHRRMSTLKDIFYYCKSHNKENNFGDTKIKYMFLDSRTKNMYTKFIYEGTKVVIGDSILPFNPKDEMFKIKYNNKFYFKINFINSSVFNKCYKKLNLKGRNLKDVNVMVLGDWKRSGNNTLVTCIKNSKQFLDISSFISD</sequence>
<reference evidence="2 4" key="1">
    <citation type="submission" date="2016-09" db="EMBL/GenBank/DDBJ databases">
        <authorList>
            <consortium name="Pathogen Informatics"/>
            <person name="Sun Q."/>
            <person name="Inoue M."/>
        </authorList>
    </citation>
    <scope>NUCLEOTIDE SEQUENCE [LARGE SCALE GENOMIC DNA]</scope>
    <source>
        <strain evidence="2 4">82C</strain>
    </source>
</reference>
<accession>A0A1D4Q4V5</accession>
<name>A0A1D4Q4V5_9STAP</name>
<keyword evidence="4" id="KW-1185">Reference proteome</keyword>
<dbReference type="Proteomes" id="UP000095768">
    <property type="component" value="Unassembled WGS sequence"/>
</dbReference>
<evidence type="ECO:0000313" key="2">
    <source>
        <dbReference type="EMBL" id="SCT22832.1"/>
    </source>
</evidence>
<evidence type="ECO:0000313" key="3">
    <source>
        <dbReference type="EMBL" id="SCT30182.1"/>
    </source>
</evidence>
<evidence type="ECO:0000313" key="5">
    <source>
        <dbReference type="Proteomes" id="UP000095768"/>
    </source>
</evidence>
<evidence type="ECO:0000313" key="4">
    <source>
        <dbReference type="Proteomes" id="UP000095412"/>
    </source>
</evidence>
<dbReference type="Proteomes" id="UP000095412">
    <property type="component" value="Unassembled WGS sequence"/>
</dbReference>
<dbReference type="EMBL" id="FMPG01000012">
    <property type="protein sequence ID" value="SCT30182.1"/>
    <property type="molecule type" value="Genomic_DNA"/>
</dbReference>
<organism evidence="3 5">
    <name type="scientific">Staphylococcus caeli</name>
    <dbReference type="NCBI Taxonomy" id="2201815"/>
    <lineage>
        <taxon>Bacteria</taxon>
        <taxon>Bacillati</taxon>
        <taxon>Bacillota</taxon>
        <taxon>Bacilli</taxon>
        <taxon>Bacillales</taxon>
        <taxon>Staphylococcaceae</taxon>
        <taxon>Staphylococcus</taxon>
    </lineage>
</organism>
<dbReference type="RefSeq" id="WP_069996146.1">
    <property type="nucleotide sequence ID" value="NZ_FMPG01000012.1"/>
</dbReference>